<evidence type="ECO:0000313" key="4">
    <source>
        <dbReference type="EMBL" id="KIN05197.1"/>
    </source>
</evidence>
<dbReference type="InterPro" id="IPR050560">
    <property type="entry name" value="MYB_TF"/>
</dbReference>
<sequence length="460" mass="51121">MARARRNWTPEEDAALQWAVNTALTQSRPLLWRELAKSVPGRSNKDCRRRWWNSLAVGIDKGPWSEREDERLIKAVFKHGFSWNRVAQAVMSRNPDQCSSHWSQALDPGINHYDWTPTEDLQLLHAVLTHGTNWAAISSSHVPKRTGLALKNRYSTLRLCDEHNGSKPKKQIAATTSNISPIGSLGATTMQGSPMSEARKSPDIQGHDSDKIAGGDDGEEDNEDDEDDEDEDENIESRYRRYGDEDESRVSHSQYMGKPNSHARRLDLKSTRPRAQDEFAERGGDGILLDTNSLHYDRVAPLPTPTATETWTTETADDMSSDKNIFLSSNPQSPPLDLPRDYSRFFGAVQEPGATTTHVSYTPYNADALDMRPSPTRAPSYPPLSHSTAILPTDMSTTTSGRAPYTQKGPKDRDNASTTYQITLDMVCTGAQIESVMTGLEGVGASVTMRIEPRPSSNFC</sequence>
<dbReference type="STRING" id="913774.A0A0C3HSI6"/>
<dbReference type="Gene3D" id="1.10.10.60">
    <property type="entry name" value="Homeodomain-like"/>
    <property type="match status" value="3"/>
</dbReference>
<feature type="domain" description="HTH myb-type" evidence="3">
    <location>
        <begin position="1"/>
        <end position="51"/>
    </location>
</feature>
<feature type="compositionally biased region" description="Acidic residues" evidence="1">
    <location>
        <begin position="216"/>
        <end position="234"/>
    </location>
</feature>
<feature type="domain" description="Myb-like" evidence="2">
    <location>
        <begin position="107"/>
        <end position="158"/>
    </location>
</feature>
<dbReference type="GO" id="GO:0005634">
    <property type="term" value="C:nucleus"/>
    <property type="evidence" value="ECO:0007669"/>
    <property type="project" value="TreeGrafter"/>
</dbReference>
<dbReference type="GO" id="GO:0000981">
    <property type="term" value="F:DNA-binding transcription factor activity, RNA polymerase II-specific"/>
    <property type="evidence" value="ECO:0007669"/>
    <property type="project" value="TreeGrafter"/>
</dbReference>
<evidence type="ECO:0000259" key="2">
    <source>
        <dbReference type="PROSITE" id="PS50090"/>
    </source>
</evidence>
<feature type="domain" description="Myb-like" evidence="2">
    <location>
        <begin position="1"/>
        <end position="55"/>
    </location>
</feature>
<dbReference type="PROSITE" id="PS51294">
    <property type="entry name" value="HTH_MYB"/>
    <property type="match status" value="3"/>
</dbReference>
<dbReference type="OrthoDB" id="2143914at2759"/>
<feature type="domain" description="Myb-like" evidence="2">
    <location>
        <begin position="56"/>
        <end position="106"/>
    </location>
</feature>
<reference evidence="4 5" key="1">
    <citation type="submission" date="2014-04" db="EMBL/GenBank/DDBJ databases">
        <authorList>
            <consortium name="DOE Joint Genome Institute"/>
            <person name="Kuo A."/>
            <person name="Martino E."/>
            <person name="Perotto S."/>
            <person name="Kohler A."/>
            <person name="Nagy L.G."/>
            <person name="Floudas D."/>
            <person name="Copeland A."/>
            <person name="Barry K.W."/>
            <person name="Cichocki N."/>
            <person name="Veneault-Fourrey C."/>
            <person name="LaButti K."/>
            <person name="Lindquist E.A."/>
            <person name="Lipzen A."/>
            <person name="Lundell T."/>
            <person name="Morin E."/>
            <person name="Murat C."/>
            <person name="Sun H."/>
            <person name="Tunlid A."/>
            <person name="Henrissat B."/>
            <person name="Grigoriev I.V."/>
            <person name="Hibbett D.S."/>
            <person name="Martin F."/>
            <person name="Nordberg H.P."/>
            <person name="Cantor M.N."/>
            <person name="Hua S.X."/>
        </authorList>
    </citation>
    <scope>NUCLEOTIDE SEQUENCE [LARGE SCALE GENOMIC DNA]</scope>
    <source>
        <strain evidence="4 5">Zn</strain>
    </source>
</reference>
<feature type="compositionally biased region" description="Polar residues" evidence="1">
    <location>
        <begin position="385"/>
        <end position="401"/>
    </location>
</feature>
<gene>
    <name evidence="4" type="ORF">OIDMADRAFT_142923</name>
</gene>
<dbReference type="SMART" id="SM00717">
    <property type="entry name" value="SANT"/>
    <property type="match status" value="3"/>
</dbReference>
<name>A0A0C3HSI6_OIDMZ</name>
<evidence type="ECO:0000256" key="1">
    <source>
        <dbReference type="SAM" id="MobiDB-lite"/>
    </source>
</evidence>
<dbReference type="InterPro" id="IPR017930">
    <property type="entry name" value="Myb_dom"/>
</dbReference>
<keyword evidence="5" id="KW-1185">Reference proteome</keyword>
<reference evidence="5" key="2">
    <citation type="submission" date="2015-01" db="EMBL/GenBank/DDBJ databases">
        <title>Evolutionary Origins and Diversification of the Mycorrhizal Mutualists.</title>
        <authorList>
            <consortium name="DOE Joint Genome Institute"/>
            <consortium name="Mycorrhizal Genomics Consortium"/>
            <person name="Kohler A."/>
            <person name="Kuo A."/>
            <person name="Nagy L.G."/>
            <person name="Floudas D."/>
            <person name="Copeland A."/>
            <person name="Barry K.W."/>
            <person name="Cichocki N."/>
            <person name="Veneault-Fourrey C."/>
            <person name="LaButti K."/>
            <person name="Lindquist E.A."/>
            <person name="Lipzen A."/>
            <person name="Lundell T."/>
            <person name="Morin E."/>
            <person name="Murat C."/>
            <person name="Riley R."/>
            <person name="Ohm R."/>
            <person name="Sun H."/>
            <person name="Tunlid A."/>
            <person name="Henrissat B."/>
            <person name="Grigoriev I.V."/>
            <person name="Hibbett D.S."/>
            <person name="Martin F."/>
        </authorList>
    </citation>
    <scope>NUCLEOTIDE SEQUENCE [LARGE SCALE GENOMIC DNA]</scope>
    <source>
        <strain evidence="5">Zn</strain>
    </source>
</reference>
<evidence type="ECO:0000313" key="5">
    <source>
        <dbReference type="Proteomes" id="UP000054321"/>
    </source>
</evidence>
<feature type="compositionally biased region" description="Basic and acidic residues" evidence="1">
    <location>
        <begin position="197"/>
        <end position="214"/>
    </location>
</feature>
<accession>A0A0C3HSI6</accession>
<feature type="region of interest" description="Disordered" evidence="1">
    <location>
        <begin position="375"/>
        <end position="416"/>
    </location>
</feature>
<dbReference type="Proteomes" id="UP000054321">
    <property type="component" value="Unassembled WGS sequence"/>
</dbReference>
<dbReference type="PANTHER" id="PTHR45614">
    <property type="entry name" value="MYB PROTEIN-RELATED"/>
    <property type="match status" value="1"/>
</dbReference>
<dbReference type="GO" id="GO:0045944">
    <property type="term" value="P:positive regulation of transcription by RNA polymerase II"/>
    <property type="evidence" value="ECO:0007669"/>
    <property type="project" value="TreeGrafter"/>
</dbReference>
<dbReference type="HOGENOM" id="CLU_048147_0_0_1"/>
<dbReference type="Pfam" id="PF13921">
    <property type="entry name" value="Myb_DNA-bind_6"/>
    <property type="match status" value="1"/>
</dbReference>
<dbReference type="EMBL" id="KN832872">
    <property type="protein sequence ID" value="KIN05197.1"/>
    <property type="molecule type" value="Genomic_DNA"/>
</dbReference>
<dbReference type="PANTHER" id="PTHR45614:SF199">
    <property type="entry name" value="MYB-LIKE TRANSCRIPTION FACTOR (EUROFUNG)-RELATED"/>
    <property type="match status" value="1"/>
</dbReference>
<proteinExistence type="predicted"/>
<dbReference type="InParanoid" id="A0A0C3HSI6"/>
<dbReference type="CDD" id="cd00167">
    <property type="entry name" value="SANT"/>
    <property type="match status" value="3"/>
</dbReference>
<dbReference type="GO" id="GO:0000978">
    <property type="term" value="F:RNA polymerase II cis-regulatory region sequence-specific DNA binding"/>
    <property type="evidence" value="ECO:0007669"/>
    <property type="project" value="TreeGrafter"/>
</dbReference>
<dbReference type="InterPro" id="IPR001005">
    <property type="entry name" value="SANT/Myb"/>
</dbReference>
<dbReference type="GO" id="GO:0000278">
    <property type="term" value="P:mitotic cell cycle"/>
    <property type="evidence" value="ECO:0007669"/>
    <property type="project" value="TreeGrafter"/>
</dbReference>
<organism evidence="4 5">
    <name type="scientific">Oidiodendron maius (strain Zn)</name>
    <dbReference type="NCBI Taxonomy" id="913774"/>
    <lineage>
        <taxon>Eukaryota</taxon>
        <taxon>Fungi</taxon>
        <taxon>Dikarya</taxon>
        <taxon>Ascomycota</taxon>
        <taxon>Pezizomycotina</taxon>
        <taxon>Leotiomycetes</taxon>
        <taxon>Leotiomycetes incertae sedis</taxon>
        <taxon>Myxotrichaceae</taxon>
        <taxon>Oidiodendron</taxon>
    </lineage>
</organism>
<dbReference type="InterPro" id="IPR009057">
    <property type="entry name" value="Homeodomain-like_sf"/>
</dbReference>
<feature type="domain" description="HTH myb-type" evidence="3">
    <location>
        <begin position="56"/>
        <end position="110"/>
    </location>
</feature>
<feature type="region of interest" description="Disordered" evidence="1">
    <location>
        <begin position="161"/>
        <end position="272"/>
    </location>
</feature>
<feature type="compositionally biased region" description="Polar residues" evidence="1">
    <location>
        <begin position="173"/>
        <end position="194"/>
    </location>
</feature>
<feature type="domain" description="HTH myb-type" evidence="3">
    <location>
        <begin position="115"/>
        <end position="162"/>
    </location>
</feature>
<dbReference type="SUPFAM" id="SSF46689">
    <property type="entry name" value="Homeodomain-like"/>
    <property type="match status" value="2"/>
</dbReference>
<dbReference type="PROSITE" id="PS50090">
    <property type="entry name" value="MYB_LIKE"/>
    <property type="match status" value="3"/>
</dbReference>
<evidence type="ECO:0000259" key="3">
    <source>
        <dbReference type="PROSITE" id="PS51294"/>
    </source>
</evidence>
<protein>
    <submittedName>
        <fullName evidence="4">Uncharacterized protein</fullName>
    </submittedName>
</protein>
<dbReference type="Pfam" id="PF00249">
    <property type="entry name" value="Myb_DNA-binding"/>
    <property type="match status" value="1"/>
</dbReference>
<dbReference type="AlphaFoldDB" id="A0A0C3HSI6"/>